<sequence length="210" mass="21857">MVLQAIDAPTLLVIAGIILLVMEAMAPGANFIVLGVALLVAGLLGLAIGGVLGGPVSTLALAGMVLVTGAIALFIYREFDLYGGTEAGQTSNSDSLTGQTGYVTERVTKQSGQIKLEEGGFNPFYQARSMDQEIEEGTEVIVVDPGGGNVLTVDSFEHLDEDEIDRALARDRDLDEEGGKAGNQGGEHEDTDSAPVTEASESAETEQATE</sequence>
<comment type="caution">
    <text evidence="3">The sequence shown here is derived from an EMBL/GenBank/DDBJ whole genome shotgun (WGS) entry which is preliminary data.</text>
</comment>
<name>A0AAE3FTM0_9EURY</name>
<dbReference type="InterPro" id="IPR052165">
    <property type="entry name" value="Membrane_assoc_protease"/>
</dbReference>
<organism evidence="3 4">
    <name type="scientific">Natranaeroarchaeum aerophilus</name>
    <dbReference type="NCBI Taxonomy" id="2917711"/>
    <lineage>
        <taxon>Archaea</taxon>
        <taxon>Methanobacteriati</taxon>
        <taxon>Methanobacteriota</taxon>
        <taxon>Stenosarchaea group</taxon>
        <taxon>Halobacteria</taxon>
        <taxon>Halobacteriales</taxon>
        <taxon>Natronoarchaeaceae</taxon>
        <taxon>Natranaeroarchaeum</taxon>
    </lineage>
</organism>
<dbReference type="RefSeq" id="WP_250597871.1">
    <property type="nucleotide sequence ID" value="NZ_JAKRVY010000008.1"/>
</dbReference>
<dbReference type="Proteomes" id="UP001202674">
    <property type="component" value="Unassembled WGS sequence"/>
</dbReference>
<feature type="compositionally biased region" description="Acidic residues" evidence="1">
    <location>
        <begin position="201"/>
        <end position="210"/>
    </location>
</feature>
<evidence type="ECO:0000256" key="1">
    <source>
        <dbReference type="SAM" id="MobiDB-lite"/>
    </source>
</evidence>
<feature type="region of interest" description="Disordered" evidence="1">
    <location>
        <begin position="169"/>
        <end position="210"/>
    </location>
</feature>
<protein>
    <submittedName>
        <fullName evidence="3">NfeD family protein</fullName>
    </submittedName>
</protein>
<evidence type="ECO:0000313" key="3">
    <source>
        <dbReference type="EMBL" id="MCL9814698.1"/>
    </source>
</evidence>
<keyword evidence="2" id="KW-0472">Membrane</keyword>
<dbReference type="EMBL" id="JAKRVY010000008">
    <property type="protein sequence ID" value="MCL9814698.1"/>
    <property type="molecule type" value="Genomic_DNA"/>
</dbReference>
<feature type="transmembrane region" description="Helical" evidence="2">
    <location>
        <begin position="6"/>
        <end position="24"/>
    </location>
</feature>
<dbReference type="AlphaFoldDB" id="A0AAE3FTM0"/>
<dbReference type="InterPro" id="IPR012340">
    <property type="entry name" value="NA-bd_OB-fold"/>
</dbReference>
<keyword evidence="4" id="KW-1185">Reference proteome</keyword>
<dbReference type="PANTHER" id="PTHR33507">
    <property type="entry name" value="INNER MEMBRANE PROTEIN YBBJ"/>
    <property type="match status" value="1"/>
</dbReference>
<keyword evidence="2" id="KW-1133">Transmembrane helix</keyword>
<feature type="compositionally biased region" description="Basic and acidic residues" evidence="1">
    <location>
        <begin position="169"/>
        <end position="179"/>
    </location>
</feature>
<accession>A0AAE3FTM0</accession>
<feature type="transmembrane region" description="Helical" evidence="2">
    <location>
        <begin position="31"/>
        <end position="52"/>
    </location>
</feature>
<proteinExistence type="predicted"/>
<feature type="transmembrane region" description="Helical" evidence="2">
    <location>
        <begin position="58"/>
        <end position="76"/>
    </location>
</feature>
<evidence type="ECO:0000256" key="2">
    <source>
        <dbReference type="SAM" id="Phobius"/>
    </source>
</evidence>
<gene>
    <name evidence="3" type="ORF">AArcSt11_13650</name>
</gene>
<keyword evidence="2" id="KW-0812">Transmembrane</keyword>
<dbReference type="PANTHER" id="PTHR33507:SF3">
    <property type="entry name" value="INNER MEMBRANE PROTEIN YBBJ"/>
    <property type="match status" value="1"/>
</dbReference>
<evidence type="ECO:0000313" key="4">
    <source>
        <dbReference type="Proteomes" id="UP001202674"/>
    </source>
</evidence>
<dbReference type="Gene3D" id="2.40.50.140">
    <property type="entry name" value="Nucleic acid-binding proteins"/>
    <property type="match status" value="1"/>
</dbReference>
<reference evidence="3 4" key="1">
    <citation type="journal article" date="2022" name="Syst. Appl. Microbiol.">
        <title>Natronocalculus amylovorans gen. nov., sp. nov., and Natranaeroarchaeum aerophilus sp. nov., dominant culturable amylolytic natronoarchaea from hypersaline soda lakes in southwestern Siberia.</title>
        <authorList>
            <person name="Sorokin D.Y."/>
            <person name="Elcheninov A.G."/>
            <person name="Khizhniak T.V."/>
            <person name="Koenen M."/>
            <person name="Bale N.J."/>
            <person name="Damste J.S.S."/>
            <person name="Kublanov I.V."/>
        </authorList>
    </citation>
    <scope>NUCLEOTIDE SEQUENCE [LARGE SCALE GENOMIC DNA]</scope>
    <source>
        <strain evidence="3 4">AArc-St1-1</strain>
    </source>
</reference>
<dbReference type="GO" id="GO:0005886">
    <property type="term" value="C:plasma membrane"/>
    <property type="evidence" value="ECO:0007669"/>
    <property type="project" value="TreeGrafter"/>
</dbReference>